<keyword evidence="1" id="KW-0472">Membrane</keyword>
<evidence type="ECO:0000256" key="1">
    <source>
        <dbReference type="SAM" id="Phobius"/>
    </source>
</evidence>
<reference evidence="2" key="1">
    <citation type="submission" date="2020-08" db="EMBL/GenBank/DDBJ databases">
        <title>Genome public.</title>
        <authorList>
            <person name="Liu C."/>
            <person name="Sun Q."/>
        </authorList>
    </citation>
    <scope>NUCLEOTIDE SEQUENCE</scope>
    <source>
        <strain evidence="2">BX8</strain>
    </source>
</reference>
<dbReference type="RefSeq" id="WP_186888123.1">
    <property type="nucleotide sequence ID" value="NZ_JACONZ010000003.1"/>
</dbReference>
<feature type="transmembrane region" description="Helical" evidence="1">
    <location>
        <begin position="42"/>
        <end position="71"/>
    </location>
</feature>
<accession>A0A923I9U8</accession>
<feature type="transmembrane region" description="Helical" evidence="1">
    <location>
        <begin position="6"/>
        <end position="30"/>
    </location>
</feature>
<keyword evidence="3" id="KW-1185">Reference proteome</keyword>
<keyword evidence="1" id="KW-1133">Transmembrane helix</keyword>
<gene>
    <name evidence="2" type="ORF">H8S23_09585</name>
</gene>
<dbReference type="Proteomes" id="UP000659630">
    <property type="component" value="Unassembled WGS sequence"/>
</dbReference>
<keyword evidence="1" id="KW-0812">Transmembrane</keyword>
<sequence length="80" mass="8614">MLPIAGLLPTIGFPLRALVGLAVLIGAYFYSGRQKLLKNAAILFGCFFGLLLVLRIALGLLGVYAGLLIWLRSGLPHTLY</sequence>
<evidence type="ECO:0000313" key="2">
    <source>
        <dbReference type="EMBL" id="MBC5581759.1"/>
    </source>
</evidence>
<dbReference type="EMBL" id="JACONZ010000003">
    <property type="protein sequence ID" value="MBC5581759.1"/>
    <property type="molecule type" value="Genomic_DNA"/>
</dbReference>
<name>A0A923I9U8_9FIRM</name>
<comment type="caution">
    <text evidence="2">The sequence shown here is derived from an EMBL/GenBank/DDBJ whole genome shotgun (WGS) entry which is preliminary data.</text>
</comment>
<evidence type="ECO:0000313" key="3">
    <source>
        <dbReference type="Proteomes" id="UP000659630"/>
    </source>
</evidence>
<organism evidence="2 3">
    <name type="scientific">Anaerofilum hominis</name>
    <dbReference type="NCBI Taxonomy" id="2763016"/>
    <lineage>
        <taxon>Bacteria</taxon>
        <taxon>Bacillati</taxon>
        <taxon>Bacillota</taxon>
        <taxon>Clostridia</taxon>
        <taxon>Eubacteriales</taxon>
        <taxon>Oscillospiraceae</taxon>
        <taxon>Anaerofilum</taxon>
    </lineage>
</organism>
<proteinExistence type="predicted"/>
<dbReference type="AlphaFoldDB" id="A0A923I9U8"/>
<protein>
    <submittedName>
        <fullName evidence="2">Uncharacterized protein</fullName>
    </submittedName>
</protein>